<sequence>MIDESLKNRLLQQQTKKKNNKTQTLSVNPLRGYESKGLATRDPPGGALPHGQLHTASESPLPAGSAVSFRPCCIMGRISAKQQPFLLALWCAPPLKVGVERGPAV</sequence>
<feature type="region of interest" description="Disordered" evidence="1">
    <location>
        <begin position="13"/>
        <end position="64"/>
    </location>
</feature>
<accession>A0A0E9X8A0</accession>
<dbReference type="EMBL" id="GBXM01010659">
    <property type="protein sequence ID" value="JAH97918.1"/>
    <property type="molecule type" value="Transcribed_RNA"/>
</dbReference>
<name>A0A0E9X8A0_ANGAN</name>
<evidence type="ECO:0000256" key="1">
    <source>
        <dbReference type="SAM" id="MobiDB-lite"/>
    </source>
</evidence>
<protein>
    <submittedName>
        <fullName evidence="2">Uncharacterized protein</fullName>
    </submittedName>
</protein>
<proteinExistence type="predicted"/>
<dbReference type="AlphaFoldDB" id="A0A0E9X8A0"/>
<reference evidence="2" key="2">
    <citation type="journal article" date="2015" name="Fish Shellfish Immunol.">
        <title>Early steps in the European eel (Anguilla anguilla)-Vibrio vulnificus interaction in the gills: Role of the RtxA13 toxin.</title>
        <authorList>
            <person name="Callol A."/>
            <person name="Pajuelo D."/>
            <person name="Ebbesson L."/>
            <person name="Teles M."/>
            <person name="MacKenzie S."/>
            <person name="Amaro C."/>
        </authorList>
    </citation>
    <scope>NUCLEOTIDE SEQUENCE</scope>
</reference>
<evidence type="ECO:0000313" key="2">
    <source>
        <dbReference type="EMBL" id="JAH97918.1"/>
    </source>
</evidence>
<reference evidence="2" key="1">
    <citation type="submission" date="2014-11" db="EMBL/GenBank/DDBJ databases">
        <authorList>
            <person name="Amaro Gonzalez C."/>
        </authorList>
    </citation>
    <scope>NUCLEOTIDE SEQUENCE</scope>
</reference>
<organism evidence="2">
    <name type="scientific">Anguilla anguilla</name>
    <name type="common">European freshwater eel</name>
    <name type="synonym">Muraena anguilla</name>
    <dbReference type="NCBI Taxonomy" id="7936"/>
    <lineage>
        <taxon>Eukaryota</taxon>
        <taxon>Metazoa</taxon>
        <taxon>Chordata</taxon>
        <taxon>Craniata</taxon>
        <taxon>Vertebrata</taxon>
        <taxon>Euteleostomi</taxon>
        <taxon>Actinopterygii</taxon>
        <taxon>Neopterygii</taxon>
        <taxon>Teleostei</taxon>
        <taxon>Anguilliformes</taxon>
        <taxon>Anguillidae</taxon>
        <taxon>Anguilla</taxon>
    </lineage>
</organism>